<dbReference type="Pfam" id="PF00293">
    <property type="entry name" value="NUDIX"/>
    <property type="match status" value="1"/>
</dbReference>
<evidence type="ECO:0000259" key="3">
    <source>
        <dbReference type="PROSITE" id="PS51462"/>
    </source>
</evidence>
<comment type="caution">
    <text evidence="4">The sequence shown here is derived from an EMBL/GenBank/DDBJ whole genome shotgun (WGS) entry which is preliminary data.</text>
</comment>
<keyword evidence="1 2" id="KW-0378">Hydrolase</keyword>
<dbReference type="InterPro" id="IPR020476">
    <property type="entry name" value="Nudix_hydrolase"/>
</dbReference>
<evidence type="ECO:0000313" key="4">
    <source>
        <dbReference type="EMBL" id="MBY0759150.1"/>
    </source>
</evidence>
<dbReference type="Gene3D" id="3.90.79.10">
    <property type="entry name" value="Nucleoside Triphosphate Pyrophosphohydrolase"/>
    <property type="match status" value="1"/>
</dbReference>
<evidence type="ECO:0000256" key="2">
    <source>
        <dbReference type="RuleBase" id="RU003476"/>
    </source>
</evidence>
<dbReference type="CDD" id="cd04693">
    <property type="entry name" value="NUDIX_Hydrolase"/>
    <property type="match status" value="1"/>
</dbReference>
<dbReference type="PROSITE" id="PS00893">
    <property type="entry name" value="NUDIX_BOX"/>
    <property type="match status" value="1"/>
</dbReference>
<dbReference type="SUPFAM" id="SSF55811">
    <property type="entry name" value="Nudix"/>
    <property type="match status" value="1"/>
</dbReference>
<keyword evidence="5" id="KW-1185">Reference proteome</keyword>
<dbReference type="PROSITE" id="PS51462">
    <property type="entry name" value="NUDIX"/>
    <property type="match status" value="1"/>
</dbReference>
<sequence length="357" mass="41526">MEVWDLFDENRIPLGRTESRAAPVKKGEYHIVVVACVVNSKNQILLTLRDRNKVKYPGTWENTGGALQAGESSREAAVRELFEETGIKVAQDDLTMLDSQKEEYAFIDFYIVKKDVPLEEIVLQKGETTDARWVTFREMLEMGRCGEIAPPIYRRMRTLAPKLIKFLGIRKVSESRKIIILGCSGSGKSTLAAKLGKQLSLPVVYLDALSWDAGWKRKPFEEFDRLAEAEIRKEEWIIDGNFPRTVEHRMDECDTVIYLDFKRWFCILSVLKRVIKNYGKPRESMNPGCPEKFDPSFLKRIWNFDRRSKAHYYGYMETLSDTKLIVLKSRREVGRFLEKVEKEGRFVEGNYKKQKKK</sequence>
<evidence type="ECO:0000313" key="5">
    <source>
        <dbReference type="Proteomes" id="UP000779049"/>
    </source>
</evidence>
<comment type="similarity">
    <text evidence="2">Belongs to the Nudix hydrolase family.</text>
</comment>
<evidence type="ECO:0000256" key="1">
    <source>
        <dbReference type="ARBA" id="ARBA00022801"/>
    </source>
</evidence>
<dbReference type="SUPFAM" id="SSF52540">
    <property type="entry name" value="P-loop containing nucleoside triphosphate hydrolases"/>
    <property type="match status" value="1"/>
</dbReference>
<dbReference type="Gene3D" id="3.40.50.300">
    <property type="entry name" value="P-loop containing nucleotide triphosphate hydrolases"/>
    <property type="match status" value="1"/>
</dbReference>
<dbReference type="InterPro" id="IPR000086">
    <property type="entry name" value="NUDIX_hydrolase_dom"/>
</dbReference>
<proteinExistence type="inferred from homology"/>
<feature type="domain" description="Nudix hydrolase" evidence="3">
    <location>
        <begin position="28"/>
        <end position="158"/>
    </location>
</feature>
<dbReference type="PANTHER" id="PTHR37816">
    <property type="entry name" value="YALI0E33011P"/>
    <property type="match status" value="1"/>
</dbReference>
<dbReference type="InterPro" id="IPR027417">
    <property type="entry name" value="P-loop_NTPase"/>
</dbReference>
<dbReference type="Proteomes" id="UP000779049">
    <property type="component" value="Unassembled WGS sequence"/>
</dbReference>
<dbReference type="EMBL" id="VIRV01000011">
    <property type="protein sequence ID" value="MBY0759150.1"/>
    <property type="molecule type" value="Genomic_DNA"/>
</dbReference>
<accession>A0ABS7L7V4</accession>
<organism evidence="4 5">
    <name type="scientific">Sellimonas caecigallum</name>
    <dbReference type="NCBI Taxonomy" id="2592333"/>
    <lineage>
        <taxon>Bacteria</taxon>
        <taxon>Bacillati</taxon>
        <taxon>Bacillota</taxon>
        <taxon>Clostridia</taxon>
        <taxon>Lachnospirales</taxon>
        <taxon>Lachnospiraceae</taxon>
        <taxon>Sellimonas</taxon>
    </lineage>
</organism>
<reference evidence="4 5" key="1">
    <citation type="journal article" date="2020" name="New Microbes New Infect">
        <title>Sellimonas caecigallum sp. nov., description and genome sequence of a new member of the Sellimonas genus isolated from the cecum of feral chicken.</title>
        <authorList>
            <person name="Wongkuna S."/>
            <person name="Ghimire S."/>
            <person name="Antony L."/>
            <person name="Chankhamhaengdecha S."/>
            <person name="Janvilisri T."/>
            <person name="Scaria J."/>
        </authorList>
    </citation>
    <scope>NUCLEOTIDE SEQUENCE [LARGE SCALE GENOMIC DNA]</scope>
    <source>
        <strain evidence="4 5">SW451</strain>
    </source>
</reference>
<name>A0ABS7L7V4_9FIRM</name>
<gene>
    <name evidence="4" type="ORF">FLB61_08630</name>
</gene>
<dbReference type="PANTHER" id="PTHR37816:SF3">
    <property type="entry name" value="MODULATES DNA TOPOLOGY"/>
    <property type="match status" value="1"/>
</dbReference>
<dbReference type="InterPro" id="IPR020084">
    <property type="entry name" value="NUDIX_hydrolase_CS"/>
</dbReference>
<protein>
    <submittedName>
        <fullName evidence="4">NUDIX domain-containing protein</fullName>
    </submittedName>
</protein>
<dbReference type="PRINTS" id="PR00502">
    <property type="entry name" value="NUDIXFAMILY"/>
</dbReference>
<dbReference type="InterPro" id="IPR052922">
    <property type="entry name" value="Cytidylate_Kinase-2"/>
</dbReference>
<dbReference type="InterPro" id="IPR015797">
    <property type="entry name" value="NUDIX_hydrolase-like_dom_sf"/>
</dbReference>